<evidence type="ECO:0000313" key="8">
    <source>
        <dbReference type="EMBL" id="TPD61681.1"/>
    </source>
</evidence>
<sequence>MHSVKLIILYLAKVLGLFRYSRNKTKRGLQILCYHGFSLADEHEFRPKLFMTAATLEKRLQLLKKSGFPVLSLDEACEGLRAGTLPDNAVVITMDDGWQGAADHAWPLFRKYGFDWTLYLTTYYAEKQTQVMNLALQYLCWKSREASVDLSSLSPDFGKELRLDVDMSRDALAEKLVEIGEKCPTAQDRQDFVRRAASAFRLDQKEFEDKKLFRLIDLDTAREMAKSGVDLQLHTHRHTLGDGSKESLDKELADNRKGIAKAGNADPVHLCYPSGYFEPQHLEYLQQLGIKSATTCFPGLNYQDTPLLELKRFLDGEDVSQIEFEAELYGFQELLRRLRK</sequence>
<dbReference type="Proteomes" id="UP000319148">
    <property type="component" value="Unassembled WGS sequence"/>
</dbReference>
<keyword evidence="9" id="KW-1185">Reference proteome</keyword>
<organism evidence="8 9">
    <name type="scientific">Emcibacter nanhaiensis</name>
    <dbReference type="NCBI Taxonomy" id="1505037"/>
    <lineage>
        <taxon>Bacteria</taxon>
        <taxon>Pseudomonadati</taxon>
        <taxon>Pseudomonadota</taxon>
        <taxon>Alphaproteobacteria</taxon>
        <taxon>Emcibacterales</taxon>
        <taxon>Emcibacteraceae</taxon>
        <taxon>Emcibacter</taxon>
    </lineage>
</organism>
<dbReference type="Gene3D" id="3.20.20.370">
    <property type="entry name" value="Glycoside hydrolase/deacetylase"/>
    <property type="match status" value="1"/>
</dbReference>
<proteinExistence type="inferred from homology"/>
<dbReference type="CDD" id="cd10918">
    <property type="entry name" value="CE4_NodB_like_5s_6s"/>
    <property type="match status" value="1"/>
</dbReference>
<name>A0A501PPI5_9PROT</name>
<dbReference type="GO" id="GO:0005975">
    <property type="term" value="P:carbohydrate metabolic process"/>
    <property type="evidence" value="ECO:0007669"/>
    <property type="project" value="InterPro"/>
</dbReference>
<comment type="caution">
    <text evidence="8">The sequence shown here is derived from an EMBL/GenBank/DDBJ whole genome shotgun (WGS) entry which is preliminary data.</text>
</comment>
<dbReference type="PANTHER" id="PTHR34216">
    <property type="match status" value="1"/>
</dbReference>
<dbReference type="EMBL" id="VFIY01000005">
    <property type="protein sequence ID" value="TPD61681.1"/>
    <property type="molecule type" value="Genomic_DNA"/>
</dbReference>
<dbReference type="GO" id="GO:0016810">
    <property type="term" value="F:hydrolase activity, acting on carbon-nitrogen (but not peptide) bonds"/>
    <property type="evidence" value="ECO:0007669"/>
    <property type="project" value="InterPro"/>
</dbReference>
<comment type="function">
    <text evidence="1">Is involved in generating a small heat-stable compound (Nod), an acylated oligomer of N-acetylglucosamine, that stimulates mitosis in various plant protoplasts.</text>
</comment>
<keyword evidence="5" id="KW-0732">Signal</keyword>
<evidence type="ECO:0000256" key="2">
    <source>
        <dbReference type="ARBA" id="ARBA00004613"/>
    </source>
</evidence>
<accession>A0A501PPI5</accession>
<evidence type="ECO:0000256" key="5">
    <source>
        <dbReference type="ARBA" id="ARBA00022729"/>
    </source>
</evidence>
<comment type="subcellular location">
    <subcellularLocation>
        <location evidence="2">Secreted</location>
    </subcellularLocation>
</comment>
<dbReference type="Pfam" id="PF01522">
    <property type="entry name" value="Polysacc_deac_1"/>
    <property type="match status" value="1"/>
</dbReference>
<dbReference type="InterPro" id="IPR051398">
    <property type="entry name" value="Polysacch_Deacetylase"/>
</dbReference>
<dbReference type="GO" id="GO:0005576">
    <property type="term" value="C:extracellular region"/>
    <property type="evidence" value="ECO:0007669"/>
    <property type="project" value="UniProtKB-SubCell"/>
</dbReference>
<dbReference type="InterPro" id="IPR002509">
    <property type="entry name" value="NODB_dom"/>
</dbReference>
<protein>
    <recommendedName>
        <fullName evidence="4">Chitooligosaccharide deacetylase</fullName>
    </recommendedName>
    <alternativeName>
        <fullName evidence="6">Nodulation protein B</fullName>
    </alternativeName>
</protein>
<evidence type="ECO:0000313" key="9">
    <source>
        <dbReference type="Proteomes" id="UP000319148"/>
    </source>
</evidence>
<dbReference type="AlphaFoldDB" id="A0A501PPI5"/>
<evidence type="ECO:0000256" key="6">
    <source>
        <dbReference type="ARBA" id="ARBA00032976"/>
    </source>
</evidence>
<evidence type="ECO:0000256" key="4">
    <source>
        <dbReference type="ARBA" id="ARBA00020071"/>
    </source>
</evidence>
<gene>
    <name evidence="8" type="ORF">FIV46_05575</name>
</gene>
<reference evidence="9" key="1">
    <citation type="submission" date="2019-06" db="EMBL/GenBank/DDBJ databases">
        <title>The complete genome of Emcibacter congregatus ZYLT.</title>
        <authorList>
            <person name="Zhao Z."/>
        </authorList>
    </citation>
    <scope>NUCLEOTIDE SEQUENCE [LARGE SCALE GENOMIC DNA]</scope>
    <source>
        <strain evidence="9">MCCC 1A06723</strain>
    </source>
</reference>
<dbReference type="RefSeq" id="WP_139939243.1">
    <property type="nucleotide sequence ID" value="NZ_JBHSYP010000003.1"/>
</dbReference>
<dbReference type="OrthoDB" id="9782872at2"/>
<feature type="domain" description="NodB homology" evidence="7">
    <location>
        <begin position="219"/>
        <end position="291"/>
    </location>
</feature>
<dbReference type="InterPro" id="IPR011330">
    <property type="entry name" value="Glyco_hydro/deAcase_b/a-brl"/>
</dbReference>
<comment type="similarity">
    <text evidence="3">Belongs to the polysaccharide deacetylase family.</text>
</comment>
<evidence type="ECO:0000259" key="7">
    <source>
        <dbReference type="Pfam" id="PF01522"/>
    </source>
</evidence>
<dbReference type="PANTHER" id="PTHR34216:SF3">
    <property type="entry name" value="POLY-BETA-1,6-N-ACETYL-D-GLUCOSAMINE N-DEACETYLASE"/>
    <property type="match status" value="1"/>
</dbReference>
<evidence type="ECO:0000256" key="3">
    <source>
        <dbReference type="ARBA" id="ARBA00010973"/>
    </source>
</evidence>
<dbReference type="SUPFAM" id="SSF88713">
    <property type="entry name" value="Glycoside hydrolase/deacetylase"/>
    <property type="match status" value="1"/>
</dbReference>
<evidence type="ECO:0000256" key="1">
    <source>
        <dbReference type="ARBA" id="ARBA00003236"/>
    </source>
</evidence>